<protein>
    <submittedName>
        <fullName evidence="11">Olfactory receptor 82</fullName>
    </submittedName>
</protein>
<feature type="transmembrane region" description="Helical" evidence="10">
    <location>
        <begin position="151"/>
        <end position="174"/>
    </location>
</feature>
<sequence>MRMIEKSCKMVFNGPKKTTLACASLMYTGGFFYNVIMPLSLHITTNHEKNNSERIPEFPGYDVFFDVPQTTTCEIVVSLMYLYCVFVMYTVLVCSNNLGILFVSHLNSQLQILIRYINEFENIKIKNHEKINNLVSQHTRSIRFIDLVSNILYEICLADVIISTMLICLGEYSILQMWRNHQIISVITYSILLLALALSPLIFCCLSEIVSEQFSNVGNCSYELEWHTLPHREQLSFILIILNAQTPRKISAGIMDLSFVSFISVYN</sequence>
<evidence type="ECO:0000256" key="6">
    <source>
        <dbReference type="ARBA" id="ARBA00022989"/>
    </source>
</evidence>
<keyword evidence="7 10" id="KW-0472">Membrane</keyword>
<feature type="transmembrane region" description="Helical" evidence="10">
    <location>
        <begin position="80"/>
        <end position="103"/>
    </location>
</feature>
<accession>A0A7G8Z9A1</accession>
<feature type="transmembrane region" description="Helical" evidence="10">
    <location>
        <begin position="186"/>
        <end position="206"/>
    </location>
</feature>
<dbReference type="GO" id="GO:0005549">
    <property type="term" value="F:odorant binding"/>
    <property type="evidence" value="ECO:0007669"/>
    <property type="project" value="InterPro"/>
</dbReference>
<dbReference type="GO" id="GO:0007165">
    <property type="term" value="P:signal transduction"/>
    <property type="evidence" value="ECO:0007669"/>
    <property type="project" value="UniProtKB-KW"/>
</dbReference>
<keyword evidence="9" id="KW-0807">Transducer</keyword>
<proteinExistence type="evidence at transcript level"/>
<dbReference type="InterPro" id="IPR004117">
    <property type="entry name" value="7tm6_olfct_rcpt"/>
</dbReference>
<dbReference type="Pfam" id="PF02949">
    <property type="entry name" value="7tm_6"/>
    <property type="match status" value="1"/>
</dbReference>
<keyword evidence="8 11" id="KW-0675">Receptor</keyword>
<keyword evidence="5" id="KW-0552">Olfaction</keyword>
<dbReference type="AlphaFoldDB" id="A0A7G8Z9A1"/>
<evidence type="ECO:0000256" key="8">
    <source>
        <dbReference type="ARBA" id="ARBA00023170"/>
    </source>
</evidence>
<organism evidence="11">
    <name type="scientific">Aulacocentrum confusum</name>
    <dbReference type="NCBI Taxonomy" id="2767324"/>
    <lineage>
        <taxon>Eukaryota</taxon>
        <taxon>Metazoa</taxon>
        <taxon>Ecdysozoa</taxon>
        <taxon>Arthropoda</taxon>
        <taxon>Hexapoda</taxon>
        <taxon>Insecta</taxon>
        <taxon>Pterygota</taxon>
        <taxon>Neoptera</taxon>
        <taxon>Endopterygota</taxon>
        <taxon>Hymenoptera</taxon>
        <taxon>Apocrita</taxon>
        <taxon>Ichneumonoidea</taxon>
        <taxon>Braconidae</taxon>
        <taxon>Macrocentrinae</taxon>
        <taxon>Aulacocentrum</taxon>
    </lineage>
</organism>
<dbReference type="EMBL" id="MT671022">
    <property type="protein sequence ID" value="QNL15026.1"/>
    <property type="molecule type" value="mRNA"/>
</dbReference>
<comment type="subcellular location">
    <subcellularLocation>
        <location evidence="1">Cell membrane</location>
        <topology evidence="1">Multi-pass membrane protein</topology>
    </subcellularLocation>
</comment>
<feature type="transmembrane region" description="Helical" evidence="10">
    <location>
        <begin position="20"/>
        <end position="41"/>
    </location>
</feature>
<keyword evidence="4 10" id="KW-0812">Transmembrane</keyword>
<keyword evidence="2" id="KW-1003">Cell membrane</keyword>
<dbReference type="GO" id="GO:0005886">
    <property type="term" value="C:plasma membrane"/>
    <property type="evidence" value="ECO:0007669"/>
    <property type="project" value="UniProtKB-SubCell"/>
</dbReference>
<name>A0A7G8Z9A1_9HYME</name>
<evidence type="ECO:0000256" key="7">
    <source>
        <dbReference type="ARBA" id="ARBA00023136"/>
    </source>
</evidence>
<dbReference type="GO" id="GO:0004984">
    <property type="term" value="F:olfactory receptor activity"/>
    <property type="evidence" value="ECO:0007669"/>
    <property type="project" value="InterPro"/>
</dbReference>
<reference evidence="11" key="1">
    <citation type="submission" date="2020-06" db="EMBL/GenBank/DDBJ databases">
        <authorList>
            <person name="Sheng S."/>
        </authorList>
    </citation>
    <scope>NUCLEOTIDE SEQUENCE</scope>
    <source>
        <tissue evidence="11">Antenna</tissue>
    </source>
</reference>
<keyword evidence="3" id="KW-0716">Sensory transduction</keyword>
<dbReference type="PANTHER" id="PTHR21137">
    <property type="entry name" value="ODORANT RECEPTOR"/>
    <property type="match status" value="1"/>
</dbReference>
<evidence type="ECO:0000256" key="10">
    <source>
        <dbReference type="SAM" id="Phobius"/>
    </source>
</evidence>
<keyword evidence="6 10" id="KW-1133">Transmembrane helix</keyword>
<evidence type="ECO:0000256" key="5">
    <source>
        <dbReference type="ARBA" id="ARBA00022725"/>
    </source>
</evidence>
<evidence type="ECO:0000256" key="1">
    <source>
        <dbReference type="ARBA" id="ARBA00004651"/>
    </source>
</evidence>
<evidence type="ECO:0000256" key="4">
    <source>
        <dbReference type="ARBA" id="ARBA00022692"/>
    </source>
</evidence>
<evidence type="ECO:0000256" key="3">
    <source>
        <dbReference type="ARBA" id="ARBA00022606"/>
    </source>
</evidence>
<dbReference type="PANTHER" id="PTHR21137:SF35">
    <property type="entry name" value="ODORANT RECEPTOR 19A-RELATED"/>
    <property type="match status" value="1"/>
</dbReference>
<evidence type="ECO:0000256" key="2">
    <source>
        <dbReference type="ARBA" id="ARBA00022475"/>
    </source>
</evidence>
<evidence type="ECO:0000313" key="11">
    <source>
        <dbReference type="EMBL" id="QNL15026.1"/>
    </source>
</evidence>
<gene>
    <name evidence="11" type="primary">OR82</name>
</gene>
<evidence type="ECO:0000256" key="9">
    <source>
        <dbReference type="ARBA" id="ARBA00023224"/>
    </source>
</evidence>